<dbReference type="PANTHER" id="PTHR22883">
    <property type="entry name" value="ZINC FINGER DHHC DOMAIN CONTAINING PROTEIN"/>
    <property type="match status" value="1"/>
</dbReference>
<dbReference type="GO" id="GO:0005783">
    <property type="term" value="C:endoplasmic reticulum"/>
    <property type="evidence" value="ECO:0007669"/>
    <property type="project" value="TreeGrafter"/>
</dbReference>
<keyword evidence="4 10" id="KW-0812">Transmembrane</keyword>
<evidence type="ECO:0000256" key="3">
    <source>
        <dbReference type="ARBA" id="ARBA00022679"/>
    </source>
</evidence>
<evidence type="ECO:0000256" key="2">
    <source>
        <dbReference type="ARBA" id="ARBA00008574"/>
    </source>
</evidence>
<comment type="domain">
    <text evidence="10">The DHHC domain is required for palmitoyltransferase activity.</text>
</comment>
<sequence length="306" mass="34079">MARTWNAGNAVRAATFRKWYARAWWIGLHVYGYVVLGYKGALSPDALSMPQFVSSLVVAVVTISCYVVLQCSSPGFIKKRTSVSPAIGQSTMPMTVNSPSPIPAAEDGVKTELLVEGSEHDLSGDSSDLHFCNDCHVFQPLRTKHCKDCDRCTRQYDHHCDCVGTCVGESNRRLFVLYLLLQSVEGAVMIGVTTSAISEAEDIDDWFKINALYLVLCFMIVCVLLMVVPLLGYQAFLISTNQTSWEHARRSSITYLQNLSDDRSPFDRGILQNWWVFLSNGDSNKWVHESVPNPITSYDDDASSLV</sequence>
<proteinExistence type="inferred from homology"/>
<keyword evidence="6 10" id="KW-0472">Membrane</keyword>
<feature type="domain" description="Palmitoyltransferase DHHC" evidence="11">
    <location>
        <begin position="128"/>
        <end position="249"/>
    </location>
</feature>
<reference evidence="12" key="1">
    <citation type="submission" date="2024-01" db="EMBL/GenBank/DDBJ databases">
        <authorList>
            <person name="Webb A."/>
        </authorList>
    </citation>
    <scope>NUCLEOTIDE SEQUENCE</scope>
    <source>
        <strain evidence="12">Pm1</strain>
    </source>
</reference>
<evidence type="ECO:0000256" key="8">
    <source>
        <dbReference type="ARBA" id="ARBA00023288"/>
    </source>
</evidence>
<gene>
    <name evidence="12" type="ORF">PM001_LOCUS12489</name>
</gene>
<accession>A0AAV1TYH5</accession>
<evidence type="ECO:0000256" key="9">
    <source>
        <dbReference type="ARBA" id="ARBA00023315"/>
    </source>
</evidence>
<feature type="transmembrane region" description="Helical" evidence="10">
    <location>
        <begin position="50"/>
        <end position="69"/>
    </location>
</feature>
<keyword evidence="9 10" id="KW-0012">Acyltransferase</keyword>
<dbReference type="Proteomes" id="UP001162060">
    <property type="component" value="Unassembled WGS sequence"/>
</dbReference>
<protein>
    <recommendedName>
        <fullName evidence="10">Palmitoyltransferase</fullName>
        <ecNumber evidence="10">2.3.1.225</ecNumber>
    </recommendedName>
</protein>
<dbReference type="GO" id="GO:0005794">
    <property type="term" value="C:Golgi apparatus"/>
    <property type="evidence" value="ECO:0007669"/>
    <property type="project" value="TreeGrafter"/>
</dbReference>
<dbReference type="InterPro" id="IPR039859">
    <property type="entry name" value="PFA4/ZDH16/20/ERF2-like"/>
</dbReference>
<evidence type="ECO:0000256" key="10">
    <source>
        <dbReference type="RuleBase" id="RU079119"/>
    </source>
</evidence>
<dbReference type="PANTHER" id="PTHR22883:SF301">
    <property type="entry name" value="PALMITOYLTRANSFERASE ZDHHC12"/>
    <property type="match status" value="1"/>
</dbReference>
<comment type="caution">
    <text evidence="12">The sequence shown here is derived from an EMBL/GenBank/DDBJ whole genome shotgun (WGS) entry which is preliminary data.</text>
</comment>
<evidence type="ECO:0000313" key="12">
    <source>
        <dbReference type="EMBL" id="CAK7927339.1"/>
    </source>
</evidence>
<dbReference type="EC" id="2.3.1.225" evidence="10"/>
<evidence type="ECO:0000313" key="13">
    <source>
        <dbReference type="Proteomes" id="UP001162060"/>
    </source>
</evidence>
<keyword evidence="3 10" id="KW-0808">Transferase</keyword>
<keyword evidence="7" id="KW-0564">Palmitate</keyword>
<dbReference type="GO" id="GO:0006612">
    <property type="term" value="P:protein targeting to membrane"/>
    <property type="evidence" value="ECO:0007669"/>
    <property type="project" value="TreeGrafter"/>
</dbReference>
<feature type="transmembrane region" description="Helical" evidence="10">
    <location>
        <begin position="20"/>
        <end position="38"/>
    </location>
</feature>
<dbReference type="InterPro" id="IPR001594">
    <property type="entry name" value="Palmitoyltrfase_DHHC"/>
</dbReference>
<evidence type="ECO:0000256" key="1">
    <source>
        <dbReference type="ARBA" id="ARBA00004127"/>
    </source>
</evidence>
<comment type="subcellular location">
    <subcellularLocation>
        <location evidence="1">Endomembrane system</location>
        <topology evidence="1">Multi-pass membrane protein</topology>
    </subcellularLocation>
</comment>
<feature type="transmembrane region" description="Helical" evidence="10">
    <location>
        <begin position="175"/>
        <end position="197"/>
    </location>
</feature>
<evidence type="ECO:0000256" key="7">
    <source>
        <dbReference type="ARBA" id="ARBA00023139"/>
    </source>
</evidence>
<comment type="catalytic activity">
    <reaction evidence="10">
        <text>L-cysteinyl-[protein] + hexadecanoyl-CoA = S-hexadecanoyl-L-cysteinyl-[protein] + CoA</text>
        <dbReference type="Rhea" id="RHEA:36683"/>
        <dbReference type="Rhea" id="RHEA-COMP:10131"/>
        <dbReference type="Rhea" id="RHEA-COMP:11032"/>
        <dbReference type="ChEBI" id="CHEBI:29950"/>
        <dbReference type="ChEBI" id="CHEBI:57287"/>
        <dbReference type="ChEBI" id="CHEBI:57379"/>
        <dbReference type="ChEBI" id="CHEBI:74151"/>
        <dbReference type="EC" id="2.3.1.225"/>
    </reaction>
</comment>
<dbReference type="EMBL" id="CAKLBY020000109">
    <property type="protein sequence ID" value="CAK7927339.1"/>
    <property type="molecule type" value="Genomic_DNA"/>
</dbReference>
<keyword evidence="5 10" id="KW-1133">Transmembrane helix</keyword>
<organism evidence="12 13">
    <name type="scientific">Peronospora matthiolae</name>
    <dbReference type="NCBI Taxonomy" id="2874970"/>
    <lineage>
        <taxon>Eukaryota</taxon>
        <taxon>Sar</taxon>
        <taxon>Stramenopiles</taxon>
        <taxon>Oomycota</taxon>
        <taxon>Peronosporomycetes</taxon>
        <taxon>Peronosporales</taxon>
        <taxon>Peronosporaceae</taxon>
        <taxon>Peronospora</taxon>
    </lineage>
</organism>
<comment type="similarity">
    <text evidence="2 10">Belongs to the DHHC palmitoyltransferase family.</text>
</comment>
<dbReference type="PROSITE" id="PS50216">
    <property type="entry name" value="DHHC"/>
    <property type="match status" value="1"/>
</dbReference>
<evidence type="ECO:0000256" key="5">
    <source>
        <dbReference type="ARBA" id="ARBA00022989"/>
    </source>
</evidence>
<dbReference type="GO" id="GO:0019706">
    <property type="term" value="F:protein-cysteine S-palmitoyltransferase activity"/>
    <property type="evidence" value="ECO:0007669"/>
    <property type="project" value="UniProtKB-EC"/>
</dbReference>
<name>A0AAV1TYH5_9STRA</name>
<evidence type="ECO:0000256" key="4">
    <source>
        <dbReference type="ARBA" id="ARBA00022692"/>
    </source>
</evidence>
<feature type="transmembrane region" description="Helical" evidence="10">
    <location>
        <begin position="209"/>
        <end position="233"/>
    </location>
</feature>
<keyword evidence="8" id="KW-0449">Lipoprotein</keyword>
<evidence type="ECO:0000259" key="11">
    <source>
        <dbReference type="Pfam" id="PF01529"/>
    </source>
</evidence>
<dbReference type="Pfam" id="PF01529">
    <property type="entry name" value="DHHC"/>
    <property type="match status" value="1"/>
</dbReference>
<evidence type="ECO:0000256" key="6">
    <source>
        <dbReference type="ARBA" id="ARBA00023136"/>
    </source>
</evidence>
<dbReference type="AlphaFoldDB" id="A0AAV1TYH5"/>